<evidence type="ECO:0000313" key="2">
    <source>
        <dbReference type="EMBL" id="KUK36161.1"/>
    </source>
</evidence>
<comment type="caution">
    <text evidence="2">The sequence shown here is derived from an EMBL/GenBank/DDBJ whole genome shotgun (WGS) entry which is preliminary data.</text>
</comment>
<sequence length="373" mass="41222">MRLGKIELGKKVRVAILLLLMLLLAASLYNLYRVYREPTVVSKNLPVYSYEQRGQIDYQVQIRPNSIFNETTLGPGQTYYAKLVKSIDAVCSYRFTADAAAEMKADYRIVAVVEAPKMWRKEFILVPETAVQATGKTLVFSRPFAIDLESYNQFLKSVNEELGVNAREPRLVIRADIDLEARSAAGRVAEKLAPTMEIPLTSGEFRIVGNLTPQKSAALTRTVQIPDPDAQERRIKACIPPVALFLLLVVFSLVTAGRSSAGPDLVEVVWRQHGDRMVRAGDDFSLPEDLITVSLSSLEDLVKVADEAGKPLIYQEGAPPHKFTCYVIDGLTVYSCRVAEFDQGINAAALFSGRTHYSAGAAASRRDQSFGDI</sequence>
<reference evidence="3" key="1">
    <citation type="journal article" date="2015" name="MBio">
        <title>Genome-Resolved Metagenomic Analysis Reveals Roles for Candidate Phyla and Other Microbial Community Members in Biogeochemical Transformations in Oil Reservoirs.</title>
        <authorList>
            <person name="Hu P."/>
            <person name="Tom L."/>
            <person name="Singh A."/>
            <person name="Thomas B.C."/>
            <person name="Baker B.J."/>
            <person name="Piceno Y.M."/>
            <person name="Andersen G.L."/>
            <person name="Banfield J.F."/>
        </authorList>
    </citation>
    <scope>NUCLEOTIDE SEQUENCE [LARGE SCALE GENOMIC DNA]</scope>
</reference>
<proteinExistence type="predicted"/>
<dbReference type="EMBL" id="LGFO01000151">
    <property type="protein sequence ID" value="KUK36161.1"/>
    <property type="molecule type" value="Genomic_DNA"/>
</dbReference>
<dbReference type="Proteomes" id="UP000053326">
    <property type="component" value="Unassembled WGS sequence"/>
</dbReference>
<protein>
    <submittedName>
        <fullName evidence="2">Uncharacterized protein</fullName>
    </submittedName>
</protein>
<organism evidence="2 3">
    <name type="scientific">Thermacetogenium phaeum</name>
    <dbReference type="NCBI Taxonomy" id="85874"/>
    <lineage>
        <taxon>Bacteria</taxon>
        <taxon>Bacillati</taxon>
        <taxon>Bacillota</taxon>
        <taxon>Clostridia</taxon>
        <taxon>Thermoanaerobacterales</taxon>
        <taxon>Thermoanaerobacteraceae</taxon>
        <taxon>Thermacetogenium</taxon>
    </lineage>
</organism>
<dbReference type="InterPro" id="IPR035185">
    <property type="entry name" value="DUF5305"/>
</dbReference>
<keyword evidence="1" id="KW-0812">Transmembrane</keyword>
<dbReference type="AlphaFoldDB" id="A0A124FK52"/>
<keyword evidence="1" id="KW-1133">Transmembrane helix</keyword>
<evidence type="ECO:0000313" key="3">
    <source>
        <dbReference type="Proteomes" id="UP000053326"/>
    </source>
</evidence>
<keyword evidence="1" id="KW-0472">Membrane</keyword>
<accession>A0A124FK52</accession>
<gene>
    <name evidence="2" type="ORF">XD66_1130</name>
</gene>
<evidence type="ECO:0000256" key="1">
    <source>
        <dbReference type="SAM" id="Phobius"/>
    </source>
</evidence>
<name>A0A124FK52_9THEO</name>
<feature type="transmembrane region" description="Helical" evidence="1">
    <location>
        <begin position="12"/>
        <end position="32"/>
    </location>
</feature>
<dbReference type="Pfam" id="PF17231">
    <property type="entry name" value="DUF5305"/>
    <property type="match status" value="1"/>
</dbReference>